<evidence type="ECO:0000256" key="2">
    <source>
        <dbReference type="SAM" id="SignalP"/>
    </source>
</evidence>
<proteinExistence type="predicted"/>
<dbReference type="Pfam" id="PF12400">
    <property type="entry name" value="STIMATE"/>
    <property type="match status" value="1"/>
</dbReference>
<feature type="transmembrane region" description="Helical" evidence="1">
    <location>
        <begin position="106"/>
        <end position="130"/>
    </location>
</feature>
<dbReference type="PANTHER" id="PTHR31735:SF1">
    <property type="entry name" value="VACUOLAR MEMBRANE PROTEIN YPL162C"/>
    <property type="match status" value="1"/>
</dbReference>
<dbReference type="GO" id="GO:0016020">
    <property type="term" value="C:membrane"/>
    <property type="evidence" value="ECO:0007669"/>
    <property type="project" value="TreeGrafter"/>
</dbReference>
<feature type="chain" id="PRO_5004509211" description="EXPERA domain-containing protein" evidence="2">
    <location>
        <begin position="21"/>
        <end position="275"/>
    </location>
</feature>
<dbReference type="OMA" id="PCAINVI"/>
<dbReference type="Proteomes" id="UP000014254">
    <property type="component" value="Unassembled WGS sequence"/>
</dbReference>
<feature type="transmembrane region" description="Helical" evidence="1">
    <location>
        <begin position="205"/>
        <end position="225"/>
    </location>
</feature>
<keyword evidence="4" id="KW-1185">Reference proteome</keyword>
<evidence type="ECO:0000256" key="1">
    <source>
        <dbReference type="SAM" id="Phobius"/>
    </source>
</evidence>
<feature type="transmembrane region" description="Helical" evidence="1">
    <location>
        <begin position="75"/>
        <end position="94"/>
    </location>
</feature>
<dbReference type="AlphaFoldDB" id="S2JIK2"/>
<evidence type="ECO:0008006" key="5">
    <source>
        <dbReference type="Google" id="ProtNLM"/>
    </source>
</evidence>
<sequence length="275" mass="31801">MKLFLLLTTVIVLSVYQSHQINLKSNEKSCQLLDGFGILIQFLLAFTALITLIYKRAKETPQRPLQIWALDVSKQFFGAGMIHFINLGISYYASKPTSGPTTNLCVWYFLNVGIDTTFGVLLLWCWFTLLMNACERFQLFHVGETGDYGPPPLSRMIWPWMRQMSVFLLAEILTKACLYEIVINSPWLFWLGELCISWTQYDPKIQVVFVMLIFPLIMNAIQFWLTDTILKVHQDLKETSNDKQPYISTPMLAVLIEQTERTPLLFPPSKHRMTS</sequence>
<feature type="transmembrane region" description="Helical" evidence="1">
    <location>
        <begin position="164"/>
        <end position="185"/>
    </location>
</feature>
<keyword evidence="1" id="KW-0812">Transmembrane</keyword>
<dbReference type="PANTHER" id="PTHR31735">
    <property type="entry name" value="VACUOLAR MEMBRANE PROTEIN YPL162C"/>
    <property type="match status" value="1"/>
</dbReference>
<keyword evidence="2" id="KW-0732">Signal</keyword>
<evidence type="ECO:0000313" key="3">
    <source>
        <dbReference type="EMBL" id="EPB90146.1"/>
    </source>
</evidence>
<dbReference type="InterPro" id="IPR022127">
    <property type="entry name" value="STIMATE/YPL162C"/>
</dbReference>
<accession>S2JIK2</accession>
<protein>
    <recommendedName>
        <fullName evidence="5">EXPERA domain-containing protein</fullName>
    </recommendedName>
</protein>
<dbReference type="STRING" id="1220926.S2JIK2"/>
<keyword evidence="1" id="KW-0472">Membrane</keyword>
<gene>
    <name evidence="3" type="ORF">HMPREF1544_02980</name>
</gene>
<evidence type="ECO:0000313" key="4">
    <source>
        <dbReference type="Proteomes" id="UP000014254"/>
    </source>
</evidence>
<keyword evidence="1" id="KW-1133">Transmembrane helix</keyword>
<organism evidence="3 4">
    <name type="scientific">Mucor circinelloides f. circinelloides (strain 1006PhL)</name>
    <name type="common">Mucormycosis agent</name>
    <name type="synonym">Calyptromyces circinelloides</name>
    <dbReference type="NCBI Taxonomy" id="1220926"/>
    <lineage>
        <taxon>Eukaryota</taxon>
        <taxon>Fungi</taxon>
        <taxon>Fungi incertae sedis</taxon>
        <taxon>Mucoromycota</taxon>
        <taxon>Mucoromycotina</taxon>
        <taxon>Mucoromycetes</taxon>
        <taxon>Mucorales</taxon>
        <taxon>Mucorineae</taxon>
        <taxon>Mucoraceae</taxon>
        <taxon>Mucor</taxon>
    </lineage>
</organism>
<name>S2JIK2_MUCC1</name>
<dbReference type="eggNOG" id="ENOG502S1HE">
    <property type="taxonomic scope" value="Eukaryota"/>
</dbReference>
<dbReference type="EMBL" id="KE123924">
    <property type="protein sequence ID" value="EPB90146.1"/>
    <property type="molecule type" value="Genomic_DNA"/>
</dbReference>
<feature type="transmembrane region" description="Helical" evidence="1">
    <location>
        <begin position="33"/>
        <end position="54"/>
    </location>
</feature>
<dbReference type="InParanoid" id="S2JIK2"/>
<dbReference type="VEuPathDB" id="FungiDB:HMPREF1544_02980"/>
<reference evidence="4" key="1">
    <citation type="submission" date="2013-05" db="EMBL/GenBank/DDBJ databases">
        <title>The Genome sequence of Mucor circinelloides f. circinelloides 1006PhL.</title>
        <authorList>
            <consortium name="The Broad Institute Genomics Platform"/>
            <person name="Cuomo C."/>
            <person name="Earl A."/>
            <person name="Findley K."/>
            <person name="Lee S.C."/>
            <person name="Walker B."/>
            <person name="Young S."/>
            <person name="Zeng Q."/>
            <person name="Gargeya S."/>
            <person name="Fitzgerald M."/>
            <person name="Haas B."/>
            <person name="Abouelleil A."/>
            <person name="Allen A.W."/>
            <person name="Alvarado L."/>
            <person name="Arachchi H.M."/>
            <person name="Berlin A.M."/>
            <person name="Chapman S.B."/>
            <person name="Gainer-Dewar J."/>
            <person name="Goldberg J."/>
            <person name="Griggs A."/>
            <person name="Gujja S."/>
            <person name="Hansen M."/>
            <person name="Howarth C."/>
            <person name="Imamovic A."/>
            <person name="Ireland A."/>
            <person name="Larimer J."/>
            <person name="McCowan C."/>
            <person name="Murphy C."/>
            <person name="Pearson M."/>
            <person name="Poon T.W."/>
            <person name="Priest M."/>
            <person name="Roberts A."/>
            <person name="Saif S."/>
            <person name="Shea T."/>
            <person name="Sisk P."/>
            <person name="Sykes S."/>
            <person name="Wortman J."/>
            <person name="Nusbaum C."/>
            <person name="Birren B."/>
        </authorList>
    </citation>
    <scope>NUCLEOTIDE SEQUENCE [LARGE SCALE GENOMIC DNA]</scope>
    <source>
        <strain evidence="4">1006PhL</strain>
    </source>
</reference>
<feature type="signal peptide" evidence="2">
    <location>
        <begin position="1"/>
        <end position="20"/>
    </location>
</feature>
<dbReference type="OrthoDB" id="431202at2759"/>